<evidence type="ECO:0000256" key="4">
    <source>
        <dbReference type="ARBA" id="ARBA00022692"/>
    </source>
</evidence>
<sequence length="870" mass="94955">MTSDSQHPVVRRKKNLSPIWILPVLAFVLGLWLLYSYIIERGTTITVKFPSANGITANKTLVRYQGIVVGQVKGVKLDEDQKSVLVNINMNHTVENLLRRGTQFWLVSPKASLTGFEGLDALFSGNYIAMEPGEGPRRNEFQATLEAPPTLSRHTEGLLVRLTAPNRGSLNIGSGVYFQQVQIGEVVDFRLNNQTQEVVFDVHIQSRYQSLVRHNSQFWNSSGVAIHASRSGIDVELESLASLLSGGVVLSSPADGEPVTDGTRFKLHERARDARPRAEFQVWVESADGFSVGTPIRFRGLDLGQVQDIELTEQGVILHAYIDTEYRHLLRKNTRFARVGAQLGLDGVAHLDTLLFGDFIRLWPGDGEPHTEFSLSQEGELHREGRAFLLEHDSLEGAGVGAPVRFRGVPVGEVVEVTLTDEGVQSRIWIDAPYHQRVRQDAAFWLQSAVEVEADLAKLSVRSRPLADILSGGIAFSGGEGTEAAGQSRFALAVSESAAKSGPRVHLSLQTETPAGLAAGASVLYRDLEVGTIESLSLGKDGVTVQVGIERRYQHLINTDTRFWHHSGIKVEGSLAGINIQAAPLTTLLRGGLSFDTAIKGHENTQPGLPEDRHIYPDRHSALQGIEHLSLFIDSAAQIPAGAPIRFRGHTIGKIRSVSLSDDLANQRLEAQLDRPWADRFLAQDSQFYLVSPEIRLSGVRDPDTLITGNYIAAMPGTAEQRSDSFLVAMAPPTTLPFDDGLTLVLNQPNLGSLAVGSPVLYRQIKVGEVIKTGLAADGASVDIEIQLMPRYQHLVNQSSRFWNASGINVDVGLFSGAQISAESLETILAGGVAFATQESSNGENLLADGTRLPLHNQAQSAWLEWQTRF</sequence>
<feature type="domain" description="Mce/MlaD" evidence="8">
    <location>
        <begin position="506"/>
        <end position="562"/>
    </location>
</feature>
<comment type="subcellular location">
    <subcellularLocation>
        <location evidence="1">Cell inner membrane</location>
    </subcellularLocation>
</comment>
<feature type="domain" description="Mce/MlaD" evidence="8">
    <location>
        <begin position="741"/>
        <end position="801"/>
    </location>
</feature>
<dbReference type="InterPro" id="IPR003399">
    <property type="entry name" value="Mce/MlaD"/>
</dbReference>
<comment type="caution">
    <text evidence="9">The sequence shown here is derived from an EMBL/GenBank/DDBJ whole genome shotgun (WGS) entry which is preliminary data.</text>
</comment>
<evidence type="ECO:0000256" key="6">
    <source>
        <dbReference type="ARBA" id="ARBA00023136"/>
    </source>
</evidence>
<feature type="transmembrane region" description="Helical" evidence="7">
    <location>
        <begin position="20"/>
        <end position="38"/>
    </location>
</feature>
<keyword evidence="5 7" id="KW-1133">Transmembrane helix</keyword>
<feature type="domain" description="Mce/MlaD" evidence="8">
    <location>
        <begin position="631"/>
        <end position="717"/>
    </location>
</feature>
<dbReference type="PANTHER" id="PTHR30462">
    <property type="entry name" value="INTERMEMBRANE TRANSPORT PROTEIN PQIB-RELATED"/>
    <property type="match status" value="1"/>
</dbReference>
<feature type="domain" description="Mce/MlaD" evidence="8">
    <location>
        <begin position="284"/>
        <end position="337"/>
    </location>
</feature>
<keyword evidence="10" id="KW-1185">Reference proteome</keyword>
<feature type="domain" description="Mce/MlaD" evidence="8">
    <location>
        <begin position="159"/>
        <end position="217"/>
    </location>
</feature>
<accession>A0ABP9RW06</accession>
<organism evidence="9 10">
    <name type="scientific">Ferrimonas gelatinilytica</name>
    <dbReference type="NCBI Taxonomy" id="1255257"/>
    <lineage>
        <taxon>Bacteria</taxon>
        <taxon>Pseudomonadati</taxon>
        <taxon>Pseudomonadota</taxon>
        <taxon>Gammaproteobacteria</taxon>
        <taxon>Alteromonadales</taxon>
        <taxon>Ferrimonadaceae</taxon>
        <taxon>Ferrimonas</taxon>
    </lineage>
</organism>
<protein>
    <submittedName>
        <fullName evidence="9">MlaD family protein</fullName>
    </submittedName>
</protein>
<dbReference type="Pfam" id="PF02470">
    <property type="entry name" value="MlaD"/>
    <property type="match status" value="7"/>
</dbReference>
<feature type="domain" description="Mce/MlaD" evidence="8">
    <location>
        <begin position="41"/>
        <end position="133"/>
    </location>
</feature>
<dbReference type="EMBL" id="BAABLF010000005">
    <property type="protein sequence ID" value="GAA5187841.1"/>
    <property type="molecule type" value="Genomic_DNA"/>
</dbReference>
<evidence type="ECO:0000259" key="8">
    <source>
        <dbReference type="Pfam" id="PF02470"/>
    </source>
</evidence>
<dbReference type="Proteomes" id="UP001501600">
    <property type="component" value="Unassembled WGS sequence"/>
</dbReference>
<evidence type="ECO:0000256" key="7">
    <source>
        <dbReference type="SAM" id="Phobius"/>
    </source>
</evidence>
<evidence type="ECO:0000256" key="1">
    <source>
        <dbReference type="ARBA" id="ARBA00004533"/>
    </source>
</evidence>
<keyword evidence="2" id="KW-1003">Cell membrane</keyword>
<feature type="domain" description="Mce/MlaD" evidence="8">
    <location>
        <begin position="390"/>
        <end position="448"/>
    </location>
</feature>
<keyword evidence="6 7" id="KW-0472">Membrane</keyword>
<dbReference type="RefSeq" id="WP_345315598.1">
    <property type="nucleotide sequence ID" value="NZ_BAABLF010000005.1"/>
</dbReference>
<evidence type="ECO:0000256" key="2">
    <source>
        <dbReference type="ARBA" id="ARBA00022475"/>
    </source>
</evidence>
<keyword evidence="4 7" id="KW-0812">Transmembrane</keyword>
<reference evidence="10" key="1">
    <citation type="journal article" date="2019" name="Int. J. Syst. Evol. Microbiol.">
        <title>The Global Catalogue of Microorganisms (GCM) 10K type strain sequencing project: providing services to taxonomists for standard genome sequencing and annotation.</title>
        <authorList>
            <consortium name="The Broad Institute Genomics Platform"/>
            <consortium name="The Broad Institute Genome Sequencing Center for Infectious Disease"/>
            <person name="Wu L."/>
            <person name="Ma J."/>
        </authorList>
    </citation>
    <scope>NUCLEOTIDE SEQUENCE [LARGE SCALE GENOMIC DNA]</scope>
    <source>
        <strain evidence="10">JCM 18720</strain>
    </source>
</reference>
<evidence type="ECO:0000256" key="5">
    <source>
        <dbReference type="ARBA" id="ARBA00022989"/>
    </source>
</evidence>
<dbReference type="InterPro" id="IPR051800">
    <property type="entry name" value="PqiA-PqiB_transport"/>
</dbReference>
<evidence type="ECO:0000313" key="9">
    <source>
        <dbReference type="EMBL" id="GAA5187841.1"/>
    </source>
</evidence>
<keyword evidence="3" id="KW-0997">Cell inner membrane</keyword>
<dbReference type="PANTHER" id="PTHR30462:SF0">
    <property type="entry name" value="INTERMEMBRANE TRANSPORT PROTEIN YEBT"/>
    <property type="match status" value="1"/>
</dbReference>
<evidence type="ECO:0000256" key="3">
    <source>
        <dbReference type="ARBA" id="ARBA00022519"/>
    </source>
</evidence>
<evidence type="ECO:0000313" key="10">
    <source>
        <dbReference type="Proteomes" id="UP001501600"/>
    </source>
</evidence>
<name>A0ABP9RW06_9GAMM</name>
<gene>
    <name evidence="9" type="ORF">GCM10025772_06400</name>
</gene>
<proteinExistence type="predicted"/>